<evidence type="ECO:0000256" key="2">
    <source>
        <dbReference type="ARBA" id="ARBA00022692"/>
    </source>
</evidence>
<sequence length="205" mass="21733">MQILSTILFVLSASTDNFVVGLCYGIKKIKINLLINLLIAIISAVGTALSMELGSFIGIFVPTGFTNILGSGILILIGLWAIIGEFRQNKKSSKSTEKNSLSNIEDILSNPENADKDTSGSIDLKESFSLSIALALNNMGLGIGASISGLNIILTTILTFFISIVTISLGLTIGNKYLSDKLGKYAAVISGLIIILLGIYEMLAK</sequence>
<keyword evidence="1" id="KW-1003">Cell membrane</keyword>
<feature type="transmembrane region" description="Helical" evidence="5">
    <location>
        <begin position="57"/>
        <end position="83"/>
    </location>
</feature>
<proteinExistence type="predicted"/>
<keyword evidence="2 5" id="KW-0812">Transmembrane</keyword>
<keyword evidence="3 5" id="KW-1133">Transmembrane helix</keyword>
<comment type="caution">
    <text evidence="6">The sequence shown here is derived from an EMBL/GenBank/DDBJ whole genome shotgun (WGS) entry which is preliminary data.</text>
</comment>
<dbReference type="PANTHER" id="PTHR35529">
    <property type="entry name" value="MANGANESE EFFLUX PUMP MNTP-RELATED"/>
    <property type="match status" value="1"/>
</dbReference>
<reference evidence="6 7" key="1">
    <citation type="submission" date="2024-11" db="EMBL/GenBank/DDBJ databases">
        <authorList>
            <person name="Heng Y.C."/>
            <person name="Lim A.C.H."/>
            <person name="Lee J.K.Y."/>
            <person name="Kittelmann S."/>
        </authorList>
    </citation>
    <scope>NUCLEOTIDE SEQUENCE [LARGE SCALE GENOMIC DNA]</scope>
    <source>
        <strain evidence="6 7">WILCCON 0114</strain>
    </source>
</reference>
<evidence type="ECO:0000313" key="6">
    <source>
        <dbReference type="EMBL" id="MFL0253122.1"/>
    </source>
</evidence>
<evidence type="ECO:0000313" key="7">
    <source>
        <dbReference type="Proteomes" id="UP001623592"/>
    </source>
</evidence>
<dbReference type="InterPro" id="IPR014205">
    <property type="entry name" value="Spore_YtaF"/>
</dbReference>
<dbReference type="NCBIfam" id="TIGR02840">
    <property type="entry name" value="spore_YtaF"/>
    <property type="match status" value="1"/>
</dbReference>
<gene>
    <name evidence="6" type="primary">ytaF</name>
    <name evidence="6" type="ORF">ACJDT4_22205</name>
</gene>
<evidence type="ECO:0000256" key="5">
    <source>
        <dbReference type="SAM" id="Phobius"/>
    </source>
</evidence>
<evidence type="ECO:0000256" key="3">
    <source>
        <dbReference type="ARBA" id="ARBA00022989"/>
    </source>
</evidence>
<dbReference type="RefSeq" id="WP_406789787.1">
    <property type="nucleotide sequence ID" value="NZ_JBJIAA010000026.1"/>
</dbReference>
<keyword evidence="4 5" id="KW-0472">Membrane</keyword>
<feature type="transmembrane region" description="Helical" evidence="5">
    <location>
        <begin position="153"/>
        <end position="173"/>
    </location>
</feature>
<feature type="transmembrane region" description="Helical" evidence="5">
    <location>
        <begin position="185"/>
        <end position="203"/>
    </location>
</feature>
<organism evidence="6 7">
    <name type="scientific">Clostridium neuense</name>
    <dbReference type="NCBI Taxonomy" id="1728934"/>
    <lineage>
        <taxon>Bacteria</taxon>
        <taxon>Bacillati</taxon>
        <taxon>Bacillota</taxon>
        <taxon>Clostridia</taxon>
        <taxon>Eubacteriales</taxon>
        <taxon>Clostridiaceae</taxon>
        <taxon>Clostridium</taxon>
    </lineage>
</organism>
<feature type="transmembrane region" description="Helical" evidence="5">
    <location>
        <begin position="33"/>
        <end position="51"/>
    </location>
</feature>
<dbReference type="InterPro" id="IPR003810">
    <property type="entry name" value="Mntp/YtaF"/>
</dbReference>
<dbReference type="PANTHER" id="PTHR35529:SF2">
    <property type="entry name" value="SPORULATION PROTEIN YTAF-RELATED"/>
    <property type="match status" value="1"/>
</dbReference>
<evidence type="ECO:0000256" key="4">
    <source>
        <dbReference type="ARBA" id="ARBA00023136"/>
    </source>
</evidence>
<protein>
    <submittedName>
        <fullName evidence="6">Sporulation membrane protein YtaF</fullName>
    </submittedName>
</protein>
<dbReference type="EMBL" id="JBJIAA010000026">
    <property type="protein sequence ID" value="MFL0253122.1"/>
    <property type="molecule type" value="Genomic_DNA"/>
</dbReference>
<dbReference type="Pfam" id="PF02659">
    <property type="entry name" value="Mntp"/>
    <property type="match status" value="1"/>
</dbReference>
<name>A0ABW8TKQ6_9CLOT</name>
<evidence type="ECO:0000256" key="1">
    <source>
        <dbReference type="ARBA" id="ARBA00022475"/>
    </source>
</evidence>
<keyword evidence="7" id="KW-1185">Reference proteome</keyword>
<dbReference type="Proteomes" id="UP001623592">
    <property type="component" value="Unassembled WGS sequence"/>
</dbReference>
<accession>A0ABW8TKQ6</accession>
<feature type="transmembrane region" description="Helical" evidence="5">
    <location>
        <begin position="6"/>
        <end position="26"/>
    </location>
</feature>